<proteinExistence type="predicted"/>
<dbReference type="GO" id="GO:0007030">
    <property type="term" value="P:Golgi organization"/>
    <property type="evidence" value="ECO:0007669"/>
    <property type="project" value="TreeGrafter"/>
</dbReference>
<feature type="region of interest" description="Disordered" evidence="4">
    <location>
        <begin position="1"/>
        <end position="65"/>
    </location>
</feature>
<feature type="region of interest" description="Disordered" evidence="4">
    <location>
        <begin position="217"/>
        <end position="248"/>
    </location>
</feature>
<reference evidence="6" key="3">
    <citation type="submission" date="2025-09" db="UniProtKB">
        <authorList>
            <consortium name="Ensembl"/>
        </authorList>
    </citation>
    <scope>IDENTIFICATION</scope>
</reference>
<feature type="domain" description="Tight junction-associated protein 1" evidence="5">
    <location>
        <begin position="12"/>
        <end position="183"/>
    </location>
</feature>
<accession>A0A8B9SY63</accession>
<organism evidence="6 7">
    <name type="scientific">Anas platyrhynchos</name>
    <name type="common">Mallard</name>
    <name type="synonym">Anas boschas</name>
    <dbReference type="NCBI Taxonomy" id="8839"/>
    <lineage>
        <taxon>Eukaryota</taxon>
        <taxon>Metazoa</taxon>
        <taxon>Chordata</taxon>
        <taxon>Craniata</taxon>
        <taxon>Vertebrata</taxon>
        <taxon>Euteleostomi</taxon>
        <taxon>Archelosauria</taxon>
        <taxon>Archosauria</taxon>
        <taxon>Dinosauria</taxon>
        <taxon>Saurischia</taxon>
        <taxon>Theropoda</taxon>
        <taxon>Coelurosauria</taxon>
        <taxon>Aves</taxon>
        <taxon>Neognathae</taxon>
        <taxon>Galloanserae</taxon>
        <taxon>Anseriformes</taxon>
        <taxon>Anatidae</taxon>
        <taxon>Anatinae</taxon>
        <taxon>Anas</taxon>
    </lineage>
</organism>
<evidence type="ECO:0000259" key="5">
    <source>
        <dbReference type="Pfam" id="PF15453"/>
    </source>
</evidence>
<protein>
    <recommendedName>
        <fullName evidence="5">Tight junction-associated protein 1 domain-containing protein</fullName>
    </recommendedName>
</protein>
<dbReference type="GO" id="GO:0016020">
    <property type="term" value="C:membrane"/>
    <property type="evidence" value="ECO:0007669"/>
    <property type="project" value="UniProtKB-SubCell"/>
</dbReference>
<reference evidence="6" key="2">
    <citation type="submission" date="2025-08" db="UniProtKB">
        <authorList>
            <consortium name="Ensembl"/>
        </authorList>
    </citation>
    <scope>IDENTIFICATION</scope>
</reference>
<dbReference type="AlphaFoldDB" id="A0A8B9SY63"/>
<evidence type="ECO:0000256" key="1">
    <source>
        <dbReference type="ARBA" id="ARBA00004170"/>
    </source>
</evidence>
<evidence type="ECO:0000313" key="7">
    <source>
        <dbReference type="Proteomes" id="UP000694400"/>
    </source>
</evidence>
<comment type="subcellular location">
    <subcellularLocation>
        <location evidence="1">Membrane</location>
        <topology evidence="1">Peripheral membrane protein</topology>
    </subcellularLocation>
</comment>
<feature type="compositionally biased region" description="Pro residues" evidence="4">
    <location>
        <begin position="52"/>
        <end position="61"/>
    </location>
</feature>
<evidence type="ECO:0000256" key="4">
    <source>
        <dbReference type="SAM" id="MobiDB-lite"/>
    </source>
</evidence>
<sequence>MSGAPPEACQSAGQPGKEGGDAGKQQNGGCKPQGSVESVPEDAPAFEKLSPYPTPSPPHPIYPGRKVIEFSEDKVRIPKNSPLPNCTYATRQAISLSLVQSEDESCDRHRTLPGSPASEGSPFSSPPQIPSAFASSASSEEDLLANWQRVFVDKAPPSSERALLNRTAFGRDTAPELQKRFSPAEPGSPPPEKHKDYVDLGLPESPADEREMLLPGCKESSQGGAQEESGEGSRARPPFGRPHRSPKRMGVHHLHRKDSLTQAQEQAAACRGTPPPPHFLPREKNLSLPSHALKFYIYSPLWLPSGPQHTRCPGALAAVPAASHWCLYRTQFWVPLVPACLCLSALSPSLFPFPLRYLRPWLLSFNSCQRGRAPGGGV</sequence>
<dbReference type="InterPro" id="IPR043470">
    <property type="entry name" value="Tjap1_dom"/>
</dbReference>
<feature type="domain" description="Tight junction-associated protein 1" evidence="5">
    <location>
        <begin position="189"/>
        <end position="267"/>
    </location>
</feature>
<evidence type="ECO:0000256" key="2">
    <source>
        <dbReference type="ARBA" id="ARBA00022553"/>
    </source>
</evidence>
<feature type="region of interest" description="Disordered" evidence="4">
    <location>
        <begin position="154"/>
        <end position="203"/>
    </location>
</feature>
<dbReference type="GO" id="GO:0005802">
    <property type="term" value="C:trans-Golgi network"/>
    <property type="evidence" value="ECO:0007669"/>
    <property type="project" value="TreeGrafter"/>
</dbReference>
<dbReference type="Pfam" id="PF15453">
    <property type="entry name" value="Pilt"/>
    <property type="match status" value="2"/>
</dbReference>
<dbReference type="PANTHER" id="PTHR28664:SF3">
    <property type="entry name" value="TIGHT JUNCTION-ASSOCIATED PROTEIN 1"/>
    <property type="match status" value="1"/>
</dbReference>
<evidence type="ECO:0000256" key="3">
    <source>
        <dbReference type="ARBA" id="ARBA00023136"/>
    </source>
</evidence>
<keyword evidence="2" id="KW-0597">Phosphoprotein</keyword>
<keyword evidence="3" id="KW-0472">Membrane</keyword>
<name>A0A8B9SY63_ANAPL</name>
<feature type="region of interest" description="Disordered" evidence="4">
    <location>
        <begin position="99"/>
        <end position="138"/>
    </location>
</feature>
<dbReference type="Proteomes" id="UP000694400">
    <property type="component" value="Chromosome 3"/>
</dbReference>
<dbReference type="Ensembl" id="ENSAPLT00020014058.1">
    <property type="protein sequence ID" value="ENSAPLP00020013064.1"/>
    <property type="gene ID" value="ENSAPLG00020009559.1"/>
</dbReference>
<evidence type="ECO:0000313" key="6">
    <source>
        <dbReference type="Ensembl" id="ENSAPLP00020013064.1"/>
    </source>
</evidence>
<reference evidence="6" key="1">
    <citation type="submission" date="2019-08" db="EMBL/GenBank/DDBJ databases">
        <title>Three high-quality genomes provides insights into domestication of ducks.</title>
        <authorList>
            <person name="Hou Z.C."/>
            <person name="Zhu F."/>
            <person name="Yin Z.T."/>
            <person name="Zhang F."/>
        </authorList>
    </citation>
    <scope>NUCLEOTIDE SEQUENCE [LARGE SCALE GENOMIC DNA]</scope>
</reference>
<dbReference type="InterPro" id="IPR043441">
    <property type="entry name" value="Tjap1/BEGAIN"/>
</dbReference>
<dbReference type="PANTHER" id="PTHR28664">
    <property type="entry name" value="TIGHT JUNCTION-ASSOCIATED PROTEIN 1"/>
    <property type="match status" value="1"/>
</dbReference>